<keyword evidence="3" id="KW-1133">Transmembrane helix</keyword>
<protein>
    <recommendedName>
        <fullName evidence="8">Holin</fullName>
    </recommendedName>
</protein>
<name>A0A5J6SRL1_9BACI</name>
<dbReference type="GO" id="GO:0016020">
    <property type="term" value="C:membrane"/>
    <property type="evidence" value="ECO:0007669"/>
    <property type="project" value="UniProtKB-SubCell"/>
</dbReference>
<reference evidence="6 7" key="1">
    <citation type="submission" date="2018-07" db="EMBL/GenBank/DDBJ databases">
        <title>Complete genome sequence of Psychrobacillus sp. PB01, isolated from iceberg, and comparative genome analysis of Psychrobacillus strains.</title>
        <authorList>
            <person name="Lee P.C."/>
        </authorList>
    </citation>
    <scope>NUCLEOTIDE SEQUENCE [LARGE SCALE GENOMIC DNA]</scope>
    <source>
        <strain evidence="6 7">PB01</strain>
    </source>
</reference>
<comment type="subcellular location">
    <subcellularLocation>
        <location evidence="1">Membrane</location>
        <topology evidence="1">Multi-pass membrane protein</topology>
    </subcellularLocation>
</comment>
<dbReference type="Pfam" id="PF05105">
    <property type="entry name" value="Phage_holin_4_1"/>
    <property type="match status" value="1"/>
</dbReference>
<accession>A0A5J6SRL1</accession>
<keyword evidence="2" id="KW-0812">Transmembrane</keyword>
<dbReference type="KEGG" id="psyo:PB01_08155"/>
<evidence type="ECO:0000256" key="5">
    <source>
        <dbReference type="ARBA" id="ARBA00023600"/>
    </source>
</evidence>
<evidence type="ECO:0000313" key="6">
    <source>
        <dbReference type="EMBL" id="QFF98807.1"/>
    </source>
</evidence>
<evidence type="ECO:0000256" key="3">
    <source>
        <dbReference type="ARBA" id="ARBA00022989"/>
    </source>
</evidence>
<evidence type="ECO:0000256" key="2">
    <source>
        <dbReference type="ARBA" id="ARBA00022692"/>
    </source>
</evidence>
<dbReference type="AlphaFoldDB" id="A0A5J6SRL1"/>
<proteinExistence type="inferred from homology"/>
<evidence type="ECO:0000256" key="1">
    <source>
        <dbReference type="ARBA" id="ARBA00004141"/>
    </source>
</evidence>
<organism evidence="6 7">
    <name type="scientific">Psychrobacillus glaciei</name>
    <dbReference type="NCBI Taxonomy" id="2283160"/>
    <lineage>
        <taxon>Bacteria</taxon>
        <taxon>Bacillati</taxon>
        <taxon>Bacillota</taxon>
        <taxon>Bacilli</taxon>
        <taxon>Bacillales</taxon>
        <taxon>Bacillaceae</taxon>
        <taxon>Psychrobacillus</taxon>
    </lineage>
</organism>
<sequence length="115" mass="12947">MLLSTLIILNGFDFVIGITANWKERSSLKAFRGGIKKGIMWMWIGIANLVYLLLSELGYEASEVLPNLAALYYIIMEIISLEENSKKLGMNMPAPLVFFIQKLKDIFNSKTGGEQ</sequence>
<comment type="similarity">
    <text evidence="5">Belongs to the bacteriophage holin family. Cp-1 holin subfamily.</text>
</comment>
<dbReference type="NCBIfam" id="TIGR01593">
    <property type="entry name" value="holin_tox_secr"/>
    <property type="match status" value="1"/>
</dbReference>
<evidence type="ECO:0008006" key="8">
    <source>
        <dbReference type="Google" id="ProtNLM"/>
    </source>
</evidence>
<evidence type="ECO:0000256" key="4">
    <source>
        <dbReference type="ARBA" id="ARBA00023136"/>
    </source>
</evidence>
<dbReference type="EMBL" id="CP031223">
    <property type="protein sequence ID" value="QFF98807.1"/>
    <property type="molecule type" value="Genomic_DNA"/>
</dbReference>
<gene>
    <name evidence="6" type="ORF">PB01_08155</name>
</gene>
<keyword evidence="7" id="KW-1185">Reference proteome</keyword>
<evidence type="ECO:0000313" key="7">
    <source>
        <dbReference type="Proteomes" id="UP000325517"/>
    </source>
</evidence>
<dbReference type="Proteomes" id="UP000325517">
    <property type="component" value="Chromosome"/>
</dbReference>
<keyword evidence="4" id="KW-0472">Membrane</keyword>
<dbReference type="OrthoDB" id="88184at2"/>
<dbReference type="InterPro" id="IPR006480">
    <property type="entry name" value="Phage_holin_4_1"/>
</dbReference>